<dbReference type="PRINTS" id="PR00449">
    <property type="entry name" value="RASTRNSFRMNG"/>
</dbReference>
<dbReference type="SMART" id="SM00175">
    <property type="entry name" value="RAB"/>
    <property type="match status" value="1"/>
</dbReference>
<dbReference type="PROSITE" id="PS51421">
    <property type="entry name" value="RAS"/>
    <property type="match status" value="1"/>
</dbReference>
<comment type="caution">
    <text evidence="8">The sequence shown here is derived from an EMBL/GenBank/DDBJ whole genome shotgun (WGS) entry which is preliminary data.</text>
</comment>
<evidence type="ECO:0000256" key="2">
    <source>
        <dbReference type="ARBA" id="ARBA00006270"/>
    </source>
</evidence>
<dbReference type="InterPro" id="IPR005225">
    <property type="entry name" value="Small_GTP-bd"/>
</dbReference>
<dbReference type="SMART" id="SM00173">
    <property type="entry name" value="RAS"/>
    <property type="match status" value="1"/>
</dbReference>
<dbReference type="OrthoDB" id="265044at2759"/>
<evidence type="ECO:0000256" key="7">
    <source>
        <dbReference type="ARBA" id="ARBA00023273"/>
    </source>
</evidence>
<dbReference type="PANTHER" id="PTHR47979">
    <property type="entry name" value="DRAB11-RELATED"/>
    <property type="match status" value="1"/>
</dbReference>
<evidence type="ECO:0000256" key="3">
    <source>
        <dbReference type="ARBA" id="ARBA00022741"/>
    </source>
</evidence>
<evidence type="ECO:0000313" key="8">
    <source>
        <dbReference type="EMBL" id="GCC37087.1"/>
    </source>
</evidence>
<keyword evidence="4" id="KW-0282">Flagellum</keyword>
<dbReference type="AlphaFoldDB" id="A0A401T3C5"/>
<dbReference type="EMBL" id="BEZZ01000940">
    <property type="protein sequence ID" value="GCC37087.1"/>
    <property type="molecule type" value="Genomic_DNA"/>
</dbReference>
<evidence type="ECO:0000256" key="5">
    <source>
        <dbReference type="ARBA" id="ARBA00023069"/>
    </source>
</evidence>
<dbReference type="InterPro" id="IPR050209">
    <property type="entry name" value="Rab_GTPases_membrane_traffic"/>
</dbReference>
<dbReference type="InterPro" id="IPR001806">
    <property type="entry name" value="Small_GTPase"/>
</dbReference>
<dbReference type="SMART" id="SM00174">
    <property type="entry name" value="RHO"/>
    <property type="match status" value="1"/>
</dbReference>
<dbReference type="Pfam" id="PF00071">
    <property type="entry name" value="Ras"/>
    <property type="match status" value="1"/>
</dbReference>
<dbReference type="FunFam" id="3.40.50.300:FF:001684">
    <property type="entry name" value="Intraflagellar transport 27 homolog (Chlamydomonas)"/>
    <property type="match status" value="1"/>
</dbReference>
<protein>
    <recommendedName>
        <fullName evidence="10">Small monomeric GTPase</fullName>
    </recommendedName>
</protein>
<keyword evidence="7" id="KW-0966">Cell projection</keyword>
<accession>A0A401T3C5</accession>
<dbReference type="InterPro" id="IPR027417">
    <property type="entry name" value="P-loop_NTPase"/>
</dbReference>
<proteinExistence type="inferred from homology"/>
<dbReference type="SUPFAM" id="SSF52540">
    <property type="entry name" value="P-loop containing nucleoside triphosphate hydrolases"/>
    <property type="match status" value="1"/>
</dbReference>
<evidence type="ECO:0008006" key="10">
    <source>
        <dbReference type="Google" id="ProtNLM"/>
    </source>
</evidence>
<name>A0A401T3C5_CHIPU</name>
<dbReference type="GO" id="GO:0005525">
    <property type="term" value="F:GTP binding"/>
    <property type="evidence" value="ECO:0007669"/>
    <property type="project" value="UniProtKB-KW"/>
</dbReference>
<comment type="subcellular location">
    <subcellularLocation>
        <location evidence="1">Cell projection</location>
        <location evidence="1">Cilium</location>
        <location evidence="1">Flagellum</location>
    </subcellularLocation>
</comment>
<comment type="similarity">
    <text evidence="2">Belongs to the small GTPase superfamily. Rab family.</text>
</comment>
<sequence>MVKLRAKCVLAGDSTVGKSALVHAFRSESAHFLKNYTLTTGVEVFVNPVPIPDTADCVELFLFDSSGKEIFYDMVESQWELVAAICLVYDITSEASFNSCTKWLERARAQAPSGQLAGVLVGNKTDLAGRRTVEYSQAQEWAAGQGLEYFETSAKEMENCDAPFQSLAKAFHRMYEEKLEHIQSIV</sequence>
<dbReference type="GO" id="GO:0031514">
    <property type="term" value="C:motile cilium"/>
    <property type="evidence" value="ECO:0007669"/>
    <property type="project" value="UniProtKB-SubCell"/>
</dbReference>
<keyword evidence="5" id="KW-0969">Cilium</keyword>
<reference evidence="8 9" key="1">
    <citation type="journal article" date="2018" name="Nat. Ecol. Evol.">
        <title>Shark genomes provide insights into elasmobranch evolution and the origin of vertebrates.</title>
        <authorList>
            <person name="Hara Y"/>
            <person name="Yamaguchi K"/>
            <person name="Onimaru K"/>
            <person name="Kadota M"/>
            <person name="Koyanagi M"/>
            <person name="Keeley SD"/>
            <person name="Tatsumi K"/>
            <person name="Tanaka K"/>
            <person name="Motone F"/>
            <person name="Kageyama Y"/>
            <person name="Nozu R"/>
            <person name="Adachi N"/>
            <person name="Nishimura O"/>
            <person name="Nakagawa R"/>
            <person name="Tanegashima C"/>
            <person name="Kiyatake I"/>
            <person name="Matsumoto R"/>
            <person name="Murakumo K"/>
            <person name="Nishida K"/>
            <person name="Terakita A"/>
            <person name="Kuratani S"/>
            <person name="Sato K"/>
            <person name="Hyodo S Kuraku.S."/>
        </authorList>
    </citation>
    <scope>NUCLEOTIDE SEQUENCE [LARGE SCALE GENOMIC DNA]</scope>
</reference>
<dbReference type="NCBIfam" id="TIGR00231">
    <property type="entry name" value="small_GTP"/>
    <property type="match status" value="1"/>
</dbReference>
<gene>
    <name evidence="8" type="ORF">chiPu_0015588</name>
</gene>
<keyword evidence="3" id="KW-0547">Nucleotide-binding</keyword>
<dbReference type="PROSITE" id="PS51419">
    <property type="entry name" value="RAB"/>
    <property type="match status" value="1"/>
</dbReference>
<dbReference type="GO" id="GO:0030990">
    <property type="term" value="C:intraciliary transport particle"/>
    <property type="evidence" value="ECO:0007669"/>
    <property type="project" value="UniProtKB-ARBA"/>
</dbReference>
<dbReference type="OMA" id="KMWGQPS"/>
<evidence type="ECO:0000256" key="4">
    <source>
        <dbReference type="ARBA" id="ARBA00022846"/>
    </source>
</evidence>
<evidence type="ECO:0000313" key="9">
    <source>
        <dbReference type="Proteomes" id="UP000287033"/>
    </source>
</evidence>
<keyword evidence="9" id="KW-1185">Reference proteome</keyword>
<evidence type="ECO:0000256" key="1">
    <source>
        <dbReference type="ARBA" id="ARBA00004230"/>
    </source>
</evidence>
<keyword evidence="6" id="KW-0342">GTP-binding</keyword>
<dbReference type="GO" id="GO:0003924">
    <property type="term" value="F:GTPase activity"/>
    <property type="evidence" value="ECO:0007669"/>
    <property type="project" value="InterPro"/>
</dbReference>
<organism evidence="8 9">
    <name type="scientific">Chiloscyllium punctatum</name>
    <name type="common">Brownbanded bambooshark</name>
    <name type="synonym">Hemiscyllium punctatum</name>
    <dbReference type="NCBI Taxonomy" id="137246"/>
    <lineage>
        <taxon>Eukaryota</taxon>
        <taxon>Metazoa</taxon>
        <taxon>Chordata</taxon>
        <taxon>Craniata</taxon>
        <taxon>Vertebrata</taxon>
        <taxon>Chondrichthyes</taxon>
        <taxon>Elasmobranchii</taxon>
        <taxon>Galeomorphii</taxon>
        <taxon>Galeoidea</taxon>
        <taxon>Orectolobiformes</taxon>
        <taxon>Hemiscylliidae</taxon>
        <taxon>Chiloscyllium</taxon>
    </lineage>
</organism>
<evidence type="ECO:0000256" key="6">
    <source>
        <dbReference type="ARBA" id="ARBA00023134"/>
    </source>
</evidence>
<dbReference type="Gene3D" id="3.40.50.300">
    <property type="entry name" value="P-loop containing nucleotide triphosphate hydrolases"/>
    <property type="match status" value="1"/>
</dbReference>
<dbReference type="Proteomes" id="UP000287033">
    <property type="component" value="Unassembled WGS sequence"/>
</dbReference>
<dbReference type="STRING" id="137246.A0A401T3C5"/>